<reference evidence="1" key="2">
    <citation type="submission" date="2020-07" db="EMBL/GenBank/DDBJ databases">
        <authorList>
            <person name="Vera ALvarez R."/>
            <person name="Arias-Moreno D.M."/>
            <person name="Jimenez-Jacinto V."/>
            <person name="Jimenez-Bremont J.F."/>
            <person name="Swaminathan K."/>
            <person name="Moose S.P."/>
            <person name="Guerrero-Gonzalez M.L."/>
            <person name="Marino-Ramirez L."/>
            <person name="Landsman D."/>
            <person name="Rodriguez-Kessler M."/>
            <person name="Delgado-Sanchez P."/>
        </authorList>
    </citation>
    <scope>NUCLEOTIDE SEQUENCE</scope>
    <source>
        <tissue evidence="1">Cladode</tissue>
    </source>
</reference>
<protein>
    <submittedName>
        <fullName evidence="1">Uncharacterized protein</fullName>
    </submittedName>
</protein>
<dbReference type="EMBL" id="GISG01281928">
    <property type="protein sequence ID" value="MBA4678987.1"/>
    <property type="molecule type" value="Transcribed_RNA"/>
</dbReference>
<sequence length="154" mass="17404">MHFPNRSPSSLHSFLCFHCNSRHLEMNRPFDLLRTPCHQPDSITYLLPNCSCILESFHCNQFRRINFPHVYELGDLAQPDWLKIEAKGVLKPTLGETAAQRSLASLKPKFHGSTSLLTLMTSTSRLSEPRPNTTTLPLLLLGGTRVIPQIIQAQ</sequence>
<name>A0A7C9FDG3_OPUST</name>
<dbReference type="AlphaFoldDB" id="A0A7C9FDG3"/>
<organism evidence="1">
    <name type="scientific">Opuntia streptacantha</name>
    <name type="common">Prickly pear cactus</name>
    <name type="synonym">Opuntia cardona</name>
    <dbReference type="NCBI Taxonomy" id="393608"/>
    <lineage>
        <taxon>Eukaryota</taxon>
        <taxon>Viridiplantae</taxon>
        <taxon>Streptophyta</taxon>
        <taxon>Embryophyta</taxon>
        <taxon>Tracheophyta</taxon>
        <taxon>Spermatophyta</taxon>
        <taxon>Magnoliopsida</taxon>
        <taxon>eudicotyledons</taxon>
        <taxon>Gunneridae</taxon>
        <taxon>Pentapetalae</taxon>
        <taxon>Caryophyllales</taxon>
        <taxon>Cactineae</taxon>
        <taxon>Cactaceae</taxon>
        <taxon>Opuntioideae</taxon>
        <taxon>Opuntia</taxon>
    </lineage>
</organism>
<reference evidence="1" key="1">
    <citation type="journal article" date="2013" name="J. Plant Res.">
        <title>Effect of fungi and light on seed germination of three Opuntia species from semiarid lands of central Mexico.</title>
        <authorList>
            <person name="Delgado-Sanchez P."/>
            <person name="Jimenez-Bremont J.F."/>
            <person name="Guerrero-Gonzalez Mde L."/>
            <person name="Flores J."/>
        </authorList>
    </citation>
    <scope>NUCLEOTIDE SEQUENCE</scope>
    <source>
        <tissue evidence="1">Cladode</tissue>
    </source>
</reference>
<dbReference type="EMBL" id="GISG01281929">
    <property type="protein sequence ID" value="MBA4678988.1"/>
    <property type="molecule type" value="Transcribed_RNA"/>
</dbReference>
<proteinExistence type="predicted"/>
<evidence type="ECO:0000313" key="1">
    <source>
        <dbReference type="EMBL" id="MBA4678988.1"/>
    </source>
</evidence>
<accession>A0A7C9FDG3</accession>